<comment type="subcellular location">
    <subcellularLocation>
        <location evidence="1">Cell envelope</location>
    </subcellularLocation>
</comment>
<keyword evidence="3" id="KW-0813">Transport</keyword>
<evidence type="ECO:0000313" key="8">
    <source>
        <dbReference type="EMBL" id="CUP23080.1"/>
    </source>
</evidence>
<evidence type="ECO:0000256" key="1">
    <source>
        <dbReference type="ARBA" id="ARBA00004196"/>
    </source>
</evidence>
<dbReference type="EMBL" id="CYZE01000022">
    <property type="protein sequence ID" value="CUP23080.1"/>
    <property type="molecule type" value="Genomic_DNA"/>
</dbReference>
<evidence type="ECO:0000256" key="6">
    <source>
        <dbReference type="SAM" id="SignalP"/>
    </source>
</evidence>
<name>A0A174LMY3_9FIRM</name>
<dbReference type="AlphaFoldDB" id="A0A174LMY3"/>
<dbReference type="GO" id="GO:0015833">
    <property type="term" value="P:peptide transport"/>
    <property type="evidence" value="ECO:0007669"/>
    <property type="project" value="TreeGrafter"/>
</dbReference>
<evidence type="ECO:0000256" key="5">
    <source>
        <dbReference type="SAM" id="MobiDB-lite"/>
    </source>
</evidence>
<dbReference type="Pfam" id="PF00496">
    <property type="entry name" value="SBP_bac_5"/>
    <property type="match status" value="1"/>
</dbReference>
<feature type="chain" id="PRO_5039712387" evidence="6">
    <location>
        <begin position="23"/>
        <end position="573"/>
    </location>
</feature>
<evidence type="ECO:0000313" key="9">
    <source>
        <dbReference type="Proteomes" id="UP000095651"/>
    </source>
</evidence>
<dbReference type="InterPro" id="IPR039424">
    <property type="entry name" value="SBP_5"/>
</dbReference>
<accession>A0A174LMY3</accession>
<dbReference type="RefSeq" id="WP_055659828.1">
    <property type="nucleotide sequence ID" value="NZ_CABIXC010000022.1"/>
</dbReference>
<dbReference type="FunFam" id="3.90.76.10:FF:000001">
    <property type="entry name" value="Oligopeptide ABC transporter substrate-binding protein"/>
    <property type="match status" value="1"/>
</dbReference>
<dbReference type="InterPro" id="IPR000914">
    <property type="entry name" value="SBP_5_dom"/>
</dbReference>
<evidence type="ECO:0000256" key="3">
    <source>
        <dbReference type="ARBA" id="ARBA00022448"/>
    </source>
</evidence>
<dbReference type="GO" id="GO:0030313">
    <property type="term" value="C:cell envelope"/>
    <property type="evidence" value="ECO:0007669"/>
    <property type="project" value="UniProtKB-SubCell"/>
</dbReference>
<dbReference type="PANTHER" id="PTHR30290:SF10">
    <property type="entry name" value="PERIPLASMIC OLIGOPEPTIDE-BINDING PROTEIN-RELATED"/>
    <property type="match status" value="1"/>
</dbReference>
<evidence type="ECO:0000259" key="7">
    <source>
        <dbReference type="Pfam" id="PF00496"/>
    </source>
</evidence>
<dbReference type="CDD" id="cd08504">
    <property type="entry name" value="PBP2_OppA"/>
    <property type="match status" value="1"/>
</dbReference>
<dbReference type="Gene3D" id="3.10.105.10">
    <property type="entry name" value="Dipeptide-binding Protein, Domain 3"/>
    <property type="match status" value="1"/>
</dbReference>
<proteinExistence type="inferred from homology"/>
<feature type="domain" description="Solute-binding protein family 5" evidence="7">
    <location>
        <begin position="102"/>
        <end position="492"/>
    </location>
</feature>
<dbReference type="PANTHER" id="PTHR30290">
    <property type="entry name" value="PERIPLASMIC BINDING COMPONENT OF ABC TRANSPORTER"/>
    <property type="match status" value="1"/>
</dbReference>
<dbReference type="GO" id="GO:1904680">
    <property type="term" value="F:peptide transmembrane transporter activity"/>
    <property type="evidence" value="ECO:0007669"/>
    <property type="project" value="TreeGrafter"/>
</dbReference>
<dbReference type="GO" id="GO:0042597">
    <property type="term" value="C:periplasmic space"/>
    <property type="evidence" value="ECO:0007669"/>
    <property type="project" value="UniProtKB-ARBA"/>
</dbReference>
<dbReference type="PIRSF" id="PIRSF002741">
    <property type="entry name" value="MppA"/>
    <property type="match status" value="1"/>
</dbReference>
<keyword evidence="4 6" id="KW-0732">Signal</keyword>
<protein>
    <submittedName>
        <fullName evidence="8">Peptide ABC transporter periplasmic protein</fullName>
    </submittedName>
</protein>
<dbReference type="GO" id="GO:0043190">
    <property type="term" value="C:ATP-binding cassette (ABC) transporter complex"/>
    <property type="evidence" value="ECO:0007669"/>
    <property type="project" value="InterPro"/>
</dbReference>
<dbReference type="Gene3D" id="3.90.76.10">
    <property type="entry name" value="Dipeptide-binding Protein, Domain 1"/>
    <property type="match status" value="1"/>
</dbReference>
<feature type="compositionally biased region" description="Low complexity" evidence="5">
    <location>
        <begin position="22"/>
        <end position="43"/>
    </location>
</feature>
<feature type="region of interest" description="Disordered" evidence="5">
    <location>
        <begin position="21"/>
        <end position="58"/>
    </location>
</feature>
<sequence>MKKRWLALCLATVMAASLTACGSSKTSTPDTTGTQTTAAGSETKAGGETKAEEAPAGAVEQVVTIPMFSDPDTLDPGRSDDEQKNAIVLEIQETLIRLMDGKVTPGGAESWETSDDGLVWTFKLRDNQYSDGTAVTAQDYVNSIRRIFDPEVNCHNAGIFYCIKGGEDFNTGKGSKEDVAAKAVDDKTLEITLTEPLPYFLQLMTFANVTPVPESKTQGEKNSSYGATAEELSSSGPFYASEWVRGSKIVLKKNPNYWDAANVKLETVNMVLAQDENTREQMFNQGQLDILRKVRSEYADTLKAKIDGGEVQLLEGPQPRYSYICFNNEDPNGIFTNEKIRMAFSIALDRESLVKNVMKKDQAAYGMIPYGLSIGEELFRDIYPEPMKDFLAQDPKALLEEGLKEIGKEGEQITVTFLQKNSDNDTKVQAEYYQNQWQTKLGVIVKIDTASDNSSFNNQVSKGLYQVCQTGWGADYNDPMTFMQCYMTGDGNNPAFFSDAKYDELVEACKTESDMKVRGEKFAEAEKIITVEHCGLAPITFTYDKNVAKSSVKGFYINGAGGPAIELKSAYVE</sequence>
<organism evidence="8 9">
    <name type="scientific">Hungatella hathewayi</name>
    <dbReference type="NCBI Taxonomy" id="154046"/>
    <lineage>
        <taxon>Bacteria</taxon>
        <taxon>Bacillati</taxon>
        <taxon>Bacillota</taxon>
        <taxon>Clostridia</taxon>
        <taxon>Lachnospirales</taxon>
        <taxon>Lachnospiraceae</taxon>
        <taxon>Hungatella</taxon>
    </lineage>
</organism>
<gene>
    <name evidence="8" type="primary">oppA_2</name>
    <name evidence="8" type="ORF">ERS852407_05357</name>
</gene>
<reference evidence="8 9" key="1">
    <citation type="submission" date="2015-09" db="EMBL/GenBank/DDBJ databases">
        <authorList>
            <consortium name="Pathogen Informatics"/>
        </authorList>
    </citation>
    <scope>NUCLEOTIDE SEQUENCE [LARGE SCALE GENOMIC DNA]</scope>
    <source>
        <strain evidence="8 9">2789STDY5608850</strain>
    </source>
</reference>
<dbReference type="SUPFAM" id="SSF53850">
    <property type="entry name" value="Periplasmic binding protein-like II"/>
    <property type="match status" value="1"/>
</dbReference>
<dbReference type="Proteomes" id="UP000095651">
    <property type="component" value="Unassembled WGS sequence"/>
</dbReference>
<feature type="signal peptide" evidence="6">
    <location>
        <begin position="1"/>
        <end position="22"/>
    </location>
</feature>
<dbReference type="InterPro" id="IPR030678">
    <property type="entry name" value="Peptide/Ni-bd"/>
</dbReference>
<dbReference type="Gene3D" id="3.40.190.10">
    <property type="entry name" value="Periplasmic binding protein-like II"/>
    <property type="match status" value="1"/>
</dbReference>
<dbReference type="PROSITE" id="PS51257">
    <property type="entry name" value="PROKAR_LIPOPROTEIN"/>
    <property type="match status" value="1"/>
</dbReference>
<evidence type="ECO:0000256" key="2">
    <source>
        <dbReference type="ARBA" id="ARBA00005695"/>
    </source>
</evidence>
<evidence type="ECO:0000256" key="4">
    <source>
        <dbReference type="ARBA" id="ARBA00022729"/>
    </source>
</evidence>
<comment type="similarity">
    <text evidence="2">Belongs to the bacterial solute-binding protein 5 family.</text>
</comment>